<evidence type="ECO:0000256" key="4">
    <source>
        <dbReference type="ARBA" id="ARBA00023136"/>
    </source>
</evidence>
<keyword evidence="4 5" id="KW-0472">Membrane</keyword>
<accession>A0AA41VZM8</accession>
<comment type="subcellular location">
    <subcellularLocation>
        <location evidence="1">Membrane</location>
        <topology evidence="1">Multi-pass membrane protein</topology>
    </subcellularLocation>
</comment>
<keyword evidence="3 5" id="KW-1133">Transmembrane helix</keyword>
<keyword evidence="7" id="KW-1185">Reference proteome</keyword>
<dbReference type="PANTHER" id="PTHR15371">
    <property type="entry name" value="TIM23"/>
    <property type="match status" value="1"/>
</dbReference>
<dbReference type="GO" id="GO:0005744">
    <property type="term" value="C:TIM23 mitochondrial import inner membrane translocase complex"/>
    <property type="evidence" value="ECO:0007669"/>
    <property type="project" value="TreeGrafter"/>
</dbReference>
<evidence type="ECO:0000313" key="6">
    <source>
        <dbReference type="EMBL" id="MCL7050452.1"/>
    </source>
</evidence>
<evidence type="ECO:0000256" key="1">
    <source>
        <dbReference type="ARBA" id="ARBA00004141"/>
    </source>
</evidence>
<dbReference type="GO" id="GO:0030150">
    <property type="term" value="P:protein import into mitochondrial matrix"/>
    <property type="evidence" value="ECO:0007669"/>
    <property type="project" value="TreeGrafter"/>
</dbReference>
<evidence type="ECO:0000256" key="5">
    <source>
        <dbReference type="SAM" id="Phobius"/>
    </source>
</evidence>
<dbReference type="InterPro" id="IPR045238">
    <property type="entry name" value="Tim23-like"/>
</dbReference>
<sequence length="203" mass="21874">MDHSTDSSSSSSASSNGSYRQYHPFQELNLPAEYLYNLPTSPDFLFGEEAMRQRRSMTQNLMYYSGAGYALGAISGALKGSLEGLKSAEAGETIKLRTSRVFSSGQHKGTKYGNTAALIGMYYGTLESWVQSQRDTDDVWNSVAAGLGTGAFYRCVAGPRAAAVAGAFGAVAAGVCVAGEQILQKYFPLEEIVKRVQTPWNHI</sequence>
<dbReference type="Proteomes" id="UP001177140">
    <property type="component" value="Unassembled WGS sequence"/>
</dbReference>
<dbReference type="GO" id="GO:0008320">
    <property type="term" value="F:protein transmembrane transporter activity"/>
    <property type="evidence" value="ECO:0007669"/>
    <property type="project" value="TreeGrafter"/>
</dbReference>
<feature type="transmembrane region" description="Helical" evidence="5">
    <location>
        <begin position="61"/>
        <end position="78"/>
    </location>
</feature>
<dbReference type="EMBL" id="JAJJMA010328138">
    <property type="protein sequence ID" value="MCL7050452.1"/>
    <property type="molecule type" value="Genomic_DNA"/>
</dbReference>
<evidence type="ECO:0000256" key="2">
    <source>
        <dbReference type="ARBA" id="ARBA00022692"/>
    </source>
</evidence>
<evidence type="ECO:0000313" key="7">
    <source>
        <dbReference type="Proteomes" id="UP001177140"/>
    </source>
</evidence>
<dbReference type="Pfam" id="PF02466">
    <property type="entry name" value="Tim17"/>
    <property type="match status" value="1"/>
</dbReference>
<protein>
    <submittedName>
        <fullName evidence="6">Uncharacterized protein</fullName>
    </submittedName>
</protein>
<organism evidence="6 7">
    <name type="scientific">Papaver nudicaule</name>
    <name type="common">Iceland poppy</name>
    <dbReference type="NCBI Taxonomy" id="74823"/>
    <lineage>
        <taxon>Eukaryota</taxon>
        <taxon>Viridiplantae</taxon>
        <taxon>Streptophyta</taxon>
        <taxon>Embryophyta</taxon>
        <taxon>Tracheophyta</taxon>
        <taxon>Spermatophyta</taxon>
        <taxon>Magnoliopsida</taxon>
        <taxon>Ranunculales</taxon>
        <taxon>Papaveraceae</taxon>
        <taxon>Papaveroideae</taxon>
        <taxon>Papaver</taxon>
    </lineage>
</organism>
<proteinExistence type="predicted"/>
<name>A0AA41VZM8_PAPNU</name>
<reference evidence="6" key="1">
    <citation type="submission" date="2022-03" db="EMBL/GenBank/DDBJ databases">
        <title>A functionally conserved STORR gene fusion in Papaver species that diverged 16.8 million years ago.</title>
        <authorList>
            <person name="Catania T."/>
        </authorList>
    </citation>
    <scope>NUCLEOTIDE SEQUENCE</scope>
    <source>
        <strain evidence="6">S-191538</strain>
    </source>
</reference>
<gene>
    <name evidence="6" type="ORF">MKW94_011766</name>
</gene>
<dbReference type="AlphaFoldDB" id="A0AA41VZM8"/>
<keyword evidence="2 5" id="KW-0812">Transmembrane</keyword>
<dbReference type="PANTHER" id="PTHR15371:SF24">
    <property type="entry name" value="MITOCHONDRIAL IMPORT INNER MEMBRANE TRANSLOCASE SUBUNIT TIM23-3"/>
    <property type="match status" value="1"/>
</dbReference>
<comment type="caution">
    <text evidence="6">The sequence shown here is derived from an EMBL/GenBank/DDBJ whole genome shotgun (WGS) entry which is preliminary data.</text>
</comment>
<evidence type="ECO:0000256" key="3">
    <source>
        <dbReference type="ARBA" id="ARBA00022989"/>
    </source>
</evidence>